<evidence type="ECO:0000313" key="4">
    <source>
        <dbReference type="Proteomes" id="UP001341840"/>
    </source>
</evidence>
<proteinExistence type="predicted"/>
<keyword evidence="4" id="KW-1185">Reference proteome</keyword>
<reference evidence="3 4" key="1">
    <citation type="journal article" date="2023" name="Plants (Basel)">
        <title>Bridging the Gap: Combining Genomics and Transcriptomics Approaches to Understand Stylosanthes scabra, an Orphan Legume from the Brazilian Caatinga.</title>
        <authorList>
            <person name="Ferreira-Neto J.R.C."/>
            <person name="da Silva M.D."/>
            <person name="Binneck E."/>
            <person name="de Melo N.F."/>
            <person name="da Silva R.H."/>
            <person name="de Melo A.L.T.M."/>
            <person name="Pandolfi V."/>
            <person name="Bustamante F.O."/>
            <person name="Brasileiro-Vidal A.C."/>
            <person name="Benko-Iseppon A.M."/>
        </authorList>
    </citation>
    <scope>NUCLEOTIDE SEQUENCE [LARGE SCALE GENOMIC DNA]</scope>
    <source>
        <tissue evidence="3">Leaves</tissue>
    </source>
</reference>
<evidence type="ECO:0000259" key="2">
    <source>
        <dbReference type="Pfam" id="PF20167"/>
    </source>
</evidence>
<accession>A0ABU6ZI59</accession>
<evidence type="ECO:0000313" key="3">
    <source>
        <dbReference type="EMBL" id="MED6221654.1"/>
    </source>
</evidence>
<comment type="caution">
    <text evidence="3">The sequence shown here is derived from an EMBL/GenBank/DDBJ whole genome shotgun (WGS) entry which is preliminary data.</text>
</comment>
<gene>
    <name evidence="3" type="ORF">PIB30_056845</name>
</gene>
<dbReference type="EMBL" id="JASCZI010272319">
    <property type="protein sequence ID" value="MED6221654.1"/>
    <property type="molecule type" value="Genomic_DNA"/>
</dbReference>
<name>A0ABU6ZI59_9FABA</name>
<dbReference type="InterPro" id="IPR046796">
    <property type="entry name" value="Transposase_32_dom"/>
</dbReference>
<sequence length="403" mass="47553">MASSSANFDVHRFRSPFYQSLFEDHIASKSVKPEISFDLQEDQHPEIKEQIARRGWKRLTNPRTKISNLLIQEFYVNAVRTEEEIAEAKAHPYKSYVRGVEIDFSAENIRQILRIRDHTPGAESDFDKRQREDHRLDEVIREICVPGARWKMSSSQPHQPIQLKRQDLIPLARGWHEFIIHSIIPTGNKSEITVARAILIHSIIKGDDVRAEELIADNIVITAEQPQGRSKLAFPSTIHRLCKAAEEHEQPYMHYEAPNAGFQNNFEEQQQQGFQQINEELSNMKIQQEKFFENMQNTQAQYLEELKALKTRQDDLWSNQNNFYHRMKIEQEKTIKEIEEIKKFQVNHTLMGFCRDPIDKLEMRMDNQHKEITEMRSQIKEWTKNASSREAYCCWAHQKLIRT</sequence>
<evidence type="ECO:0000256" key="1">
    <source>
        <dbReference type="SAM" id="Coils"/>
    </source>
</evidence>
<organism evidence="3 4">
    <name type="scientific">Stylosanthes scabra</name>
    <dbReference type="NCBI Taxonomy" id="79078"/>
    <lineage>
        <taxon>Eukaryota</taxon>
        <taxon>Viridiplantae</taxon>
        <taxon>Streptophyta</taxon>
        <taxon>Embryophyta</taxon>
        <taxon>Tracheophyta</taxon>
        <taxon>Spermatophyta</taxon>
        <taxon>Magnoliopsida</taxon>
        <taxon>eudicotyledons</taxon>
        <taxon>Gunneridae</taxon>
        <taxon>Pentapetalae</taxon>
        <taxon>rosids</taxon>
        <taxon>fabids</taxon>
        <taxon>Fabales</taxon>
        <taxon>Fabaceae</taxon>
        <taxon>Papilionoideae</taxon>
        <taxon>50 kb inversion clade</taxon>
        <taxon>dalbergioids sensu lato</taxon>
        <taxon>Dalbergieae</taxon>
        <taxon>Pterocarpus clade</taxon>
        <taxon>Stylosanthes</taxon>
    </lineage>
</organism>
<dbReference type="Pfam" id="PF20167">
    <property type="entry name" value="Transposase_32"/>
    <property type="match status" value="1"/>
</dbReference>
<feature type="coiled-coil region" evidence="1">
    <location>
        <begin position="358"/>
        <end position="385"/>
    </location>
</feature>
<protein>
    <recommendedName>
        <fullName evidence="2">Putative plant transposon protein domain-containing protein</fullName>
    </recommendedName>
</protein>
<dbReference type="Proteomes" id="UP001341840">
    <property type="component" value="Unassembled WGS sequence"/>
</dbReference>
<feature type="domain" description="Putative plant transposon protein" evidence="2">
    <location>
        <begin position="53"/>
        <end position="246"/>
    </location>
</feature>
<keyword evidence="1" id="KW-0175">Coiled coil</keyword>